<feature type="region of interest" description="Disordered" evidence="1">
    <location>
        <begin position="1"/>
        <end position="82"/>
    </location>
</feature>
<dbReference type="InterPro" id="IPR029063">
    <property type="entry name" value="SAM-dependent_MTases_sf"/>
</dbReference>
<dbReference type="EMBL" id="AEIJ01000397">
    <property type="status" value="NOT_ANNOTATED_CDS"/>
    <property type="molecule type" value="Genomic_DNA"/>
</dbReference>
<dbReference type="OMA" id="AMHTHET"/>
<accession>U5HA56</accession>
<dbReference type="EMBL" id="GL541684">
    <property type="protein sequence ID" value="KDE05596.1"/>
    <property type="molecule type" value="Genomic_DNA"/>
</dbReference>
<evidence type="ECO:0000259" key="2">
    <source>
        <dbReference type="Pfam" id="PF13649"/>
    </source>
</evidence>
<dbReference type="EnsemblFungi" id="MVLG_04091T0">
    <property type="protein sequence ID" value="MVLG_04091T0"/>
    <property type="gene ID" value="MVLG_04091"/>
</dbReference>
<evidence type="ECO:0000313" key="4">
    <source>
        <dbReference type="EnsemblFungi" id="MVLG_04091T0"/>
    </source>
</evidence>
<dbReference type="SUPFAM" id="SSF53335">
    <property type="entry name" value="S-adenosyl-L-methionine-dependent methyltransferases"/>
    <property type="match status" value="1"/>
</dbReference>
<feature type="domain" description="Methyltransferase" evidence="2">
    <location>
        <begin position="252"/>
        <end position="350"/>
    </location>
</feature>
<dbReference type="STRING" id="683840.U5HA56"/>
<evidence type="ECO:0000256" key="1">
    <source>
        <dbReference type="SAM" id="MobiDB-lite"/>
    </source>
</evidence>
<name>U5HA56_USTV1</name>
<organism evidence="3">
    <name type="scientific">Microbotryum lychnidis-dioicae (strain p1A1 Lamole / MvSl-1064)</name>
    <name type="common">Anther smut fungus</name>
    <dbReference type="NCBI Taxonomy" id="683840"/>
    <lineage>
        <taxon>Eukaryota</taxon>
        <taxon>Fungi</taxon>
        <taxon>Dikarya</taxon>
        <taxon>Basidiomycota</taxon>
        <taxon>Pucciniomycotina</taxon>
        <taxon>Microbotryomycetes</taxon>
        <taxon>Microbotryales</taxon>
        <taxon>Microbotryaceae</taxon>
        <taxon>Microbotryum</taxon>
    </lineage>
</organism>
<reference evidence="3 5" key="3">
    <citation type="journal article" date="2015" name="BMC Genomics">
        <title>Sex and parasites: genomic and transcriptomic analysis of Microbotryum lychnidis-dioicae, the biotrophic and plant-castrating anther smut fungus.</title>
        <authorList>
            <person name="Perlin M.H."/>
            <person name="Amselem J."/>
            <person name="Fontanillas E."/>
            <person name="Toh S.S."/>
            <person name="Chen Z."/>
            <person name="Goldberg J."/>
            <person name="Duplessis S."/>
            <person name="Henrissat B."/>
            <person name="Young S."/>
            <person name="Zeng Q."/>
            <person name="Aguileta G."/>
            <person name="Petit E."/>
            <person name="Badouin H."/>
            <person name="Andrews J."/>
            <person name="Razeeq D."/>
            <person name="Gabaldon T."/>
            <person name="Quesneville H."/>
            <person name="Giraud T."/>
            <person name="Hood M.E."/>
            <person name="Schultz D.J."/>
            <person name="Cuomo C.A."/>
        </authorList>
    </citation>
    <scope>NUCLEOTIDE SEQUENCE [LARGE SCALE GENOMIC DNA]</scope>
    <source>
        <strain evidence="5">p1A1 Lamole</strain>
        <strain evidence="3">P1A1 Lamole</strain>
    </source>
</reference>
<protein>
    <recommendedName>
        <fullName evidence="2">Methyltransferase domain-containing protein</fullName>
    </recommendedName>
</protein>
<reference evidence="3" key="2">
    <citation type="submission" date="2010-11" db="EMBL/GenBank/DDBJ databases">
        <authorList>
            <consortium name="The Broad Institute Genome Sequencing Platform"/>
            <person name="Earl A."/>
            <person name="Ward D."/>
            <person name="Feldgarden M."/>
            <person name="Gevers D."/>
            <person name="Butler R."/>
            <person name="Young S.K."/>
            <person name="Zeng Q."/>
            <person name="Gargeya S."/>
            <person name="Fitzgerald M."/>
            <person name="Haas B."/>
            <person name="Abouelleil A."/>
            <person name="Alvarado L."/>
            <person name="Arachchi H.M."/>
            <person name="Berlin A."/>
            <person name="Brown A."/>
            <person name="Chapman S.B."/>
            <person name="Chen Z."/>
            <person name="Dunbar C."/>
            <person name="Freedman E."/>
            <person name="Gearin G."/>
            <person name="Gellesch M."/>
            <person name="Goldberg J."/>
            <person name="Griggs A."/>
            <person name="Gujja S."/>
            <person name="Heilman E."/>
            <person name="Heiman D."/>
            <person name="Howarth C."/>
            <person name="Larson L."/>
            <person name="Lui A."/>
            <person name="MacDonald P.J.P."/>
            <person name="Mehta T."/>
            <person name="Montmayeur A."/>
            <person name="Murphy C."/>
            <person name="Neiman D."/>
            <person name="Pearson M."/>
            <person name="Priest M."/>
            <person name="Roberts A."/>
            <person name="Saif S."/>
            <person name="Shea T."/>
            <person name="Shenoy N."/>
            <person name="Sisk P."/>
            <person name="Stolte C."/>
            <person name="Sykes S."/>
            <person name="White J."/>
            <person name="Yandava C."/>
            <person name="Wortman J."/>
            <person name="Nusbaum C."/>
            <person name="Birren B."/>
        </authorList>
    </citation>
    <scope>NUCLEOTIDE SEQUENCE</scope>
    <source>
        <strain evidence="3">P1A1 Lamole</strain>
    </source>
</reference>
<keyword evidence="5" id="KW-1185">Reference proteome</keyword>
<dbReference type="AlphaFoldDB" id="U5HA56"/>
<dbReference type="OrthoDB" id="2013972at2759"/>
<dbReference type="Gene3D" id="3.40.50.150">
    <property type="entry name" value="Vaccinia Virus protein VP39"/>
    <property type="match status" value="1"/>
</dbReference>
<dbReference type="CDD" id="cd02440">
    <property type="entry name" value="AdoMet_MTases"/>
    <property type="match status" value="1"/>
</dbReference>
<sequence length="689" mass="75766">MHPLPPAVYHRPKAPNTPQPAASSTSKSGTMLSSARNSTLFSPSRRGKMTADVHSQASPASQANDSASKSWGSSSTRANPTTSSLNLAHMLGLGQQRDSITLPRKQHSSGLQPHTLSRADERELGGASLVEAGASFEHSTSGLGQRAINAPSGASDRSWNNEEPPTMKKKGWFEEVYVKGALTPQKYCAVEHDEAAYWPGYSLQVRDKEMFLNAILTSGQGSIEGTWAHTPKPPNSMTGATRPTLPPPKRALDLGCGPLSIWSVSTATIPGWEATEFVGLDIVPSQLPLQYLPSDIADRLTYVQHNYFTPLPFEDGEFDFVRLCDLGANMPEHQWDFVIEEATRVLAVDGEFPSPSLHLCEVLATQFDTPVLYAKGWSRLWTDHSVCLACIDGVFDHRFVNPYNIRIIPTSVCLHLHDVQSTGVLTIEVPFERPLPGYSPAETPSIQASNNVDDEEKTPIIEAFASCPPLYDFSSIHLGKTTKMQAPYLDSIVMAIEADRLTACSFRLAHEGALVEMREEDRREGPRPKSASEALRFAKLRSELVDTIHAHCAGLRQHADLARIFSDQSIGWGWTCKMDEEALALQLSNQPLLEERIAECVRMLDLAVRREASQGMTRDDVEAGLDTATMEMRLAHARFAKREAEQEVRALESRLGIDRHKEVLKPGELGTATVCCWVATKKAPVAVRT</sequence>
<evidence type="ECO:0000313" key="3">
    <source>
        <dbReference type="EMBL" id="KDE05596.1"/>
    </source>
</evidence>
<dbReference type="Pfam" id="PF13649">
    <property type="entry name" value="Methyltransf_25"/>
    <property type="match status" value="1"/>
</dbReference>
<dbReference type="InParanoid" id="U5HA56"/>
<dbReference type="InterPro" id="IPR041698">
    <property type="entry name" value="Methyltransf_25"/>
</dbReference>
<feature type="compositionally biased region" description="Polar residues" evidence="1">
    <location>
        <begin position="53"/>
        <end position="82"/>
    </location>
</feature>
<reference evidence="4" key="4">
    <citation type="submission" date="2015-06" db="UniProtKB">
        <authorList>
            <consortium name="EnsemblFungi"/>
        </authorList>
    </citation>
    <scope>IDENTIFICATION</scope>
</reference>
<evidence type="ECO:0000313" key="5">
    <source>
        <dbReference type="Proteomes" id="UP000017200"/>
    </source>
</evidence>
<feature type="compositionally biased region" description="Low complexity" evidence="1">
    <location>
        <begin position="23"/>
        <end position="34"/>
    </location>
</feature>
<dbReference type="HOGENOM" id="CLU_399667_0_0_1"/>
<dbReference type="Proteomes" id="UP000017200">
    <property type="component" value="Unassembled WGS sequence"/>
</dbReference>
<feature type="region of interest" description="Disordered" evidence="1">
    <location>
        <begin position="136"/>
        <end position="166"/>
    </location>
</feature>
<reference evidence="5" key="1">
    <citation type="submission" date="2010-11" db="EMBL/GenBank/DDBJ databases">
        <title>The genome sequence of Microbotryum violaceum strain p1A1 Lamole.</title>
        <authorList>
            <person name="Cuomo C."/>
            <person name="Perlin M."/>
            <person name="Young S.K."/>
            <person name="Zeng Q."/>
            <person name="Gargeya S."/>
            <person name="Alvarado L."/>
            <person name="Berlin A."/>
            <person name="Chapman S.B."/>
            <person name="Chen Z."/>
            <person name="Freedman E."/>
            <person name="Gellesch M."/>
            <person name="Goldberg J."/>
            <person name="Griggs A."/>
            <person name="Gujja S."/>
            <person name="Heilman E."/>
            <person name="Heiman D."/>
            <person name="Howarth C."/>
            <person name="Mehta T."/>
            <person name="Neiman D."/>
            <person name="Pearson M."/>
            <person name="Roberts A."/>
            <person name="Saif S."/>
            <person name="Shea T."/>
            <person name="Shenoy N."/>
            <person name="Sisk P."/>
            <person name="Stolte C."/>
            <person name="Sykes S."/>
            <person name="White J."/>
            <person name="Yandava C."/>
            <person name="Haas B."/>
            <person name="Nusbaum C."/>
            <person name="Birren B."/>
        </authorList>
    </citation>
    <scope>NUCLEOTIDE SEQUENCE [LARGE SCALE GENOMIC DNA]</scope>
    <source>
        <strain evidence="5">p1A1 Lamole</strain>
    </source>
</reference>
<proteinExistence type="predicted"/>
<gene>
    <name evidence="3" type="ORF">MVLG_04091</name>
</gene>